<name>A0A836CEZ0_9STRA</name>
<evidence type="ECO:0000313" key="4">
    <source>
        <dbReference type="EMBL" id="KAG5181391.1"/>
    </source>
</evidence>
<evidence type="ECO:0000256" key="1">
    <source>
        <dbReference type="ARBA" id="ARBA00005850"/>
    </source>
</evidence>
<dbReference type="AlphaFoldDB" id="A0A836CEZ0"/>
<dbReference type="Proteomes" id="UP000664859">
    <property type="component" value="Unassembled WGS sequence"/>
</dbReference>
<dbReference type="Pfam" id="PF01813">
    <property type="entry name" value="ATP-synt_D"/>
    <property type="match status" value="1"/>
</dbReference>
<keyword evidence="5" id="KW-1185">Reference proteome</keyword>
<gene>
    <name evidence="4" type="ORF">JKP88DRAFT_196042</name>
</gene>
<dbReference type="HAMAP" id="MF_00271">
    <property type="entry name" value="ATP_synth_D_arch"/>
    <property type="match status" value="1"/>
</dbReference>
<dbReference type="GO" id="GO:0046961">
    <property type="term" value="F:proton-transporting ATPase activity, rotational mechanism"/>
    <property type="evidence" value="ECO:0007669"/>
    <property type="project" value="InterPro"/>
</dbReference>
<dbReference type="PANTHER" id="PTHR11671">
    <property type="entry name" value="V-TYPE ATP SYNTHASE SUBUNIT D"/>
    <property type="match status" value="1"/>
</dbReference>
<evidence type="ECO:0000256" key="3">
    <source>
        <dbReference type="ARBA" id="ARBA00023065"/>
    </source>
</evidence>
<dbReference type="OrthoDB" id="7676488at2759"/>
<keyword evidence="2" id="KW-0813">Transport</keyword>
<comment type="caution">
    <text evidence="4">The sequence shown here is derived from an EMBL/GenBank/DDBJ whole genome shotgun (WGS) entry which is preliminary data.</text>
</comment>
<evidence type="ECO:0000313" key="5">
    <source>
        <dbReference type="Proteomes" id="UP000664859"/>
    </source>
</evidence>
<comment type="similarity">
    <text evidence="1">Belongs to the V-ATPase D subunit family.</text>
</comment>
<proteinExistence type="inferred from homology"/>
<accession>A0A836CEZ0</accession>
<dbReference type="Gene3D" id="1.10.287.3240">
    <property type="match status" value="1"/>
</dbReference>
<dbReference type="InterPro" id="IPR002699">
    <property type="entry name" value="V_ATPase_D"/>
</dbReference>
<dbReference type="EMBL" id="JAFCMP010000334">
    <property type="protein sequence ID" value="KAG5181391.1"/>
    <property type="molecule type" value="Genomic_DNA"/>
</dbReference>
<sequence>MSAQVAPTRMALTLYKGKLVGAKKGYELLKKKSDALKARFRAIAKQIYELKKQMREDASMAFFSLTQAQYAAGDFRSKVLDTPHPAAIRVRSRTDNVAGVKLPMFTPYGTGVEVHDNIGLSGGGQKVAQCREKYKQWVENLVKLASLQTSFITMDEALKVTNRRVNALENVTIPRMEGVISYINRELDELEREDFTRLKKVVEKKREAAAKEDKRAAAAKLAAAAAAAAVASLLDDFDPAEKSDVYF</sequence>
<protein>
    <submittedName>
        <fullName evidence="4">ATP synthase subunit D-domain-containing protein</fullName>
    </submittedName>
</protein>
<keyword evidence="3" id="KW-0406">Ion transport</keyword>
<organism evidence="4 5">
    <name type="scientific">Tribonema minus</name>
    <dbReference type="NCBI Taxonomy" id="303371"/>
    <lineage>
        <taxon>Eukaryota</taxon>
        <taxon>Sar</taxon>
        <taxon>Stramenopiles</taxon>
        <taxon>Ochrophyta</taxon>
        <taxon>PX clade</taxon>
        <taxon>Xanthophyceae</taxon>
        <taxon>Tribonematales</taxon>
        <taxon>Tribonemataceae</taxon>
        <taxon>Tribonema</taxon>
    </lineage>
</organism>
<dbReference type="NCBIfam" id="TIGR00309">
    <property type="entry name" value="V_ATPase_subD"/>
    <property type="match status" value="1"/>
</dbReference>
<evidence type="ECO:0000256" key="2">
    <source>
        <dbReference type="ARBA" id="ARBA00022448"/>
    </source>
</evidence>
<reference evidence="4" key="1">
    <citation type="submission" date="2021-02" db="EMBL/GenBank/DDBJ databases">
        <title>First Annotated Genome of the Yellow-green Alga Tribonema minus.</title>
        <authorList>
            <person name="Mahan K.M."/>
        </authorList>
    </citation>
    <scope>NUCLEOTIDE SEQUENCE</scope>
    <source>
        <strain evidence="4">UTEX B ZZ1240</strain>
    </source>
</reference>